<accession>A0ACD3AI55</accession>
<reference evidence="1 2" key="1">
    <citation type="journal article" date="2019" name="Nat. Ecol. Evol.">
        <title>Megaphylogeny resolves global patterns of mushroom evolution.</title>
        <authorList>
            <person name="Varga T."/>
            <person name="Krizsan K."/>
            <person name="Foldi C."/>
            <person name="Dima B."/>
            <person name="Sanchez-Garcia M."/>
            <person name="Sanchez-Ramirez S."/>
            <person name="Szollosi G.J."/>
            <person name="Szarkandi J.G."/>
            <person name="Papp V."/>
            <person name="Albert L."/>
            <person name="Andreopoulos W."/>
            <person name="Angelini C."/>
            <person name="Antonin V."/>
            <person name="Barry K.W."/>
            <person name="Bougher N.L."/>
            <person name="Buchanan P."/>
            <person name="Buyck B."/>
            <person name="Bense V."/>
            <person name="Catcheside P."/>
            <person name="Chovatia M."/>
            <person name="Cooper J."/>
            <person name="Damon W."/>
            <person name="Desjardin D."/>
            <person name="Finy P."/>
            <person name="Geml J."/>
            <person name="Haridas S."/>
            <person name="Hughes K."/>
            <person name="Justo A."/>
            <person name="Karasinski D."/>
            <person name="Kautmanova I."/>
            <person name="Kiss B."/>
            <person name="Kocsube S."/>
            <person name="Kotiranta H."/>
            <person name="LaButti K.M."/>
            <person name="Lechner B.E."/>
            <person name="Liimatainen K."/>
            <person name="Lipzen A."/>
            <person name="Lukacs Z."/>
            <person name="Mihaltcheva S."/>
            <person name="Morgado L.N."/>
            <person name="Niskanen T."/>
            <person name="Noordeloos M.E."/>
            <person name="Ohm R.A."/>
            <person name="Ortiz-Santana B."/>
            <person name="Ovrebo C."/>
            <person name="Racz N."/>
            <person name="Riley R."/>
            <person name="Savchenko A."/>
            <person name="Shiryaev A."/>
            <person name="Soop K."/>
            <person name="Spirin V."/>
            <person name="Szebenyi C."/>
            <person name="Tomsovsky M."/>
            <person name="Tulloss R.E."/>
            <person name="Uehling J."/>
            <person name="Grigoriev I.V."/>
            <person name="Vagvolgyi C."/>
            <person name="Papp T."/>
            <person name="Martin F.M."/>
            <person name="Miettinen O."/>
            <person name="Hibbett D.S."/>
            <person name="Nagy L.G."/>
        </authorList>
    </citation>
    <scope>NUCLEOTIDE SEQUENCE [LARGE SCALE GENOMIC DNA]</scope>
    <source>
        <strain evidence="1 2">NL-1719</strain>
    </source>
</reference>
<evidence type="ECO:0000313" key="1">
    <source>
        <dbReference type="EMBL" id="TFK65186.1"/>
    </source>
</evidence>
<dbReference type="Proteomes" id="UP000308600">
    <property type="component" value="Unassembled WGS sequence"/>
</dbReference>
<name>A0ACD3AI55_9AGAR</name>
<proteinExistence type="predicted"/>
<sequence>MDSEQQDDARAKRLDRLVTQLHGYHIGYLDLRGRHKARYLSLLLRWKRLSKDFLDVLQASGSIPGDTSVPVYQAWRRFMEKWHIPHHIAPGVVSQKIYGTLHLLQDGSEPIFQKQCLHDLPIELLREVFEHAQPDEVLKLASSSRLLRLVGQPFAFRIRRIQLRYEPRYTTSDDGSFPKKKWLKIRHEVYDQVKYLEAHPELANEVQVMHIADRWRSQRDTHLAHKAEFIELYKDIMPGVIDRFSRAISSTPRLTTLNLTYIKINLPMAQALSQLQVLQSLDLFHCSLVDGAAGFLSCGVVHCSTTTHLRLTFDNGPSLSMYYILPAFPNLRTLIMGSLVQPQSPISPPPESIWEDIQFFSTLERLTLNYIPWYTLGGFASWFSSKPSLPRLTHLKVHSRLGMDDADIIDLLSTIERSPLQVLIIDGLADGSLFLVDIISLKLPSLLGLTLYRRHSDRQGTTSLSEWPHPTYEYADRLSGFTKLQHFAWNCKTGYETEYTTKSLLHFEEGEFPPPPDSALGVDAEYHDEWRNDHTADEDHVLALPFAAACPTLQSFAVGSHPYREKVSCQIKRVEGKEEFVVEPERISWVTGGIYKKWDVMVADGNVGWTEV</sequence>
<organism evidence="1 2">
    <name type="scientific">Pluteus cervinus</name>
    <dbReference type="NCBI Taxonomy" id="181527"/>
    <lineage>
        <taxon>Eukaryota</taxon>
        <taxon>Fungi</taxon>
        <taxon>Dikarya</taxon>
        <taxon>Basidiomycota</taxon>
        <taxon>Agaricomycotina</taxon>
        <taxon>Agaricomycetes</taxon>
        <taxon>Agaricomycetidae</taxon>
        <taxon>Agaricales</taxon>
        <taxon>Pluteineae</taxon>
        <taxon>Pluteaceae</taxon>
        <taxon>Pluteus</taxon>
    </lineage>
</organism>
<keyword evidence="2" id="KW-1185">Reference proteome</keyword>
<gene>
    <name evidence="1" type="ORF">BDN72DRAFT_845837</name>
</gene>
<evidence type="ECO:0000313" key="2">
    <source>
        <dbReference type="Proteomes" id="UP000308600"/>
    </source>
</evidence>
<dbReference type="EMBL" id="ML208445">
    <property type="protein sequence ID" value="TFK65186.1"/>
    <property type="molecule type" value="Genomic_DNA"/>
</dbReference>
<protein>
    <submittedName>
        <fullName evidence="1">Uncharacterized protein</fullName>
    </submittedName>
</protein>